<proteinExistence type="inferred from homology"/>
<evidence type="ECO:0000313" key="3">
    <source>
        <dbReference type="EMBL" id="KAF2036477.1"/>
    </source>
</evidence>
<dbReference type="Proteomes" id="UP000799777">
    <property type="component" value="Unassembled WGS sequence"/>
</dbReference>
<evidence type="ECO:0000256" key="1">
    <source>
        <dbReference type="ARBA" id="ARBA00007251"/>
    </source>
</evidence>
<name>A0A9P4HM18_9PLEO</name>
<dbReference type="Gene3D" id="3.40.50.10470">
    <property type="entry name" value="Translation initiation factor eif-2b, domain 2"/>
    <property type="match status" value="1"/>
</dbReference>
<dbReference type="PANTHER" id="PTHR43475">
    <property type="entry name" value="METHYLTHIORIBOSE-1-PHOSPHATE ISOMERASE"/>
    <property type="match status" value="1"/>
</dbReference>
<dbReference type="AlphaFoldDB" id="A0A9P4HM18"/>
<dbReference type="EMBL" id="ML978154">
    <property type="protein sequence ID" value="KAF2036477.1"/>
    <property type="molecule type" value="Genomic_DNA"/>
</dbReference>
<dbReference type="InterPro" id="IPR000649">
    <property type="entry name" value="IF-2B-related"/>
</dbReference>
<gene>
    <name evidence="3" type="ORF">EK21DRAFT_83445</name>
</gene>
<keyword evidence="4" id="KW-1185">Reference proteome</keyword>
<dbReference type="OrthoDB" id="206213at2759"/>
<dbReference type="InterPro" id="IPR042529">
    <property type="entry name" value="IF_2B-like_C"/>
</dbReference>
<dbReference type="PANTHER" id="PTHR43475:SF3">
    <property type="entry name" value="TRANSLATION INITIATION FACTOR EIF-2B SUBUNIT FAMILY PROTEIN (AFU_ORTHOLOGUE AFUA_2G14290)"/>
    <property type="match status" value="1"/>
</dbReference>
<sequence length="256" mass="28397">MQDAASLASNNKEFWMLLVYAARCVSDARPSLRAAVASCLLRTLERVQGDQKRWTRAGWTDFTASKTEYTVSASKVIETIREERQTTISCLSDHFTNYVGDYMDVKRNGRTDFRILTLSNSSSIRLAVISLLKKHPDITIQLLILESRPRCEGADMAAFIHEHTDVYKGRISIMLMPDCALATATKDVDFVLLGADRISHEGNVSNKLGSLAAAMCAKQQNRNVEVVVINDIDKIAGTSATEEELEVHPSSELSRA</sequence>
<dbReference type="GO" id="GO:0046523">
    <property type="term" value="F:S-methyl-5-thioribose-1-phosphate isomerase activity"/>
    <property type="evidence" value="ECO:0007669"/>
    <property type="project" value="TreeGrafter"/>
</dbReference>
<organism evidence="3 4">
    <name type="scientific">Setomelanomma holmii</name>
    <dbReference type="NCBI Taxonomy" id="210430"/>
    <lineage>
        <taxon>Eukaryota</taxon>
        <taxon>Fungi</taxon>
        <taxon>Dikarya</taxon>
        <taxon>Ascomycota</taxon>
        <taxon>Pezizomycotina</taxon>
        <taxon>Dothideomycetes</taxon>
        <taxon>Pleosporomycetidae</taxon>
        <taxon>Pleosporales</taxon>
        <taxon>Pleosporineae</taxon>
        <taxon>Phaeosphaeriaceae</taxon>
        <taxon>Setomelanomma</taxon>
    </lineage>
</organism>
<dbReference type="SUPFAM" id="SSF100950">
    <property type="entry name" value="NagB/RpiA/CoA transferase-like"/>
    <property type="match status" value="1"/>
</dbReference>
<comment type="caution">
    <text evidence="3">The sequence shown here is derived from an EMBL/GenBank/DDBJ whole genome shotgun (WGS) entry which is preliminary data.</text>
</comment>
<keyword evidence="3" id="KW-0808">Transferase</keyword>
<dbReference type="InterPro" id="IPR037171">
    <property type="entry name" value="NagB/RpiA_transferase-like"/>
</dbReference>
<accession>A0A9P4HM18</accession>
<reference evidence="3" key="1">
    <citation type="journal article" date="2020" name="Stud. Mycol.">
        <title>101 Dothideomycetes genomes: a test case for predicting lifestyles and emergence of pathogens.</title>
        <authorList>
            <person name="Haridas S."/>
            <person name="Albert R."/>
            <person name="Binder M."/>
            <person name="Bloem J."/>
            <person name="Labutti K."/>
            <person name="Salamov A."/>
            <person name="Andreopoulos B."/>
            <person name="Baker S."/>
            <person name="Barry K."/>
            <person name="Bills G."/>
            <person name="Bluhm B."/>
            <person name="Cannon C."/>
            <person name="Castanera R."/>
            <person name="Culley D."/>
            <person name="Daum C."/>
            <person name="Ezra D."/>
            <person name="Gonzalez J."/>
            <person name="Henrissat B."/>
            <person name="Kuo A."/>
            <person name="Liang C."/>
            <person name="Lipzen A."/>
            <person name="Lutzoni F."/>
            <person name="Magnuson J."/>
            <person name="Mondo S."/>
            <person name="Nolan M."/>
            <person name="Ohm R."/>
            <person name="Pangilinan J."/>
            <person name="Park H.-J."/>
            <person name="Ramirez L."/>
            <person name="Alfaro M."/>
            <person name="Sun H."/>
            <person name="Tritt A."/>
            <person name="Yoshinaga Y."/>
            <person name="Zwiers L.-H."/>
            <person name="Turgeon B."/>
            <person name="Goodwin S."/>
            <person name="Spatafora J."/>
            <person name="Crous P."/>
            <person name="Grigoriev I."/>
        </authorList>
    </citation>
    <scope>NUCLEOTIDE SEQUENCE</scope>
    <source>
        <strain evidence="3">CBS 110217</strain>
    </source>
</reference>
<comment type="similarity">
    <text evidence="1 2">Belongs to the eIF-2B alpha/beta/delta subunits family.</text>
</comment>
<dbReference type="GO" id="GO:0019509">
    <property type="term" value="P:L-methionine salvage from methylthioadenosine"/>
    <property type="evidence" value="ECO:0007669"/>
    <property type="project" value="TreeGrafter"/>
</dbReference>
<dbReference type="GO" id="GO:0016740">
    <property type="term" value="F:transferase activity"/>
    <property type="evidence" value="ECO:0007669"/>
    <property type="project" value="UniProtKB-KW"/>
</dbReference>
<evidence type="ECO:0000256" key="2">
    <source>
        <dbReference type="RuleBase" id="RU003814"/>
    </source>
</evidence>
<protein>
    <submittedName>
        <fullName evidence="3">Nagb/rpia/CoA transferase-like protein</fullName>
    </submittedName>
</protein>
<evidence type="ECO:0000313" key="4">
    <source>
        <dbReference type="Proteomes" id="UP000799777"/>
    </source>
</evidence>
<dbReference type="Pfam" id="PF01008">
    <property type="entry name" value="IF-2B"/>
    <property type="match status" value="1"/>
</dbReference>